<evidence type="ECO:0000313" key="1">
    <source>
        <dbReference type="EMBL" id="KAJ6634995.1"/>
    </source>
</evidence>
<dbReference type="Proteomes" id="UP001151699">
    <property type="component" value="Chromosome C"/>
</dbReference>
<organism evidence="1 2">
    <name type="scientific">Pseudolycoriella hygida</name>
    <dbReference type="NCBI Taxonomy" id="35572"/>
    <lineage>
        <taxon>Eukaryota</taxon>
        <taxon>Metazoa</taxon>
        <taxon>Ecdysozoa</taxon>
        <taxon>Arthropoda</taxon>
        <taxon>Hexapoda</taxon>
        <taxon>Insecta</taxon>
        <taxon>Pterygota</taxon>
        <taxon>Neoptera</taxon>
        <taxon>Endopterygota</taxon>
        <taxon>Diptera</taxon>
        <taxon>Nematocera</taxon>
        <taxon>Sciaroidea</taxon>
        <taxon>Sciaridae</taxon>
        <taxon>Pseudolycoriella</taxon>
    </lineage>
</organism>
<protein>
    <submittedName>
        <fullName evidence="1">Uncharacterized protein</fullName>
    </submittedName>
</protein>
<gene>
    <name evidence="1" type="ORF">Bhyg_13577</name>
</gene>
<comment type="caution">
    <text evidence="1">The sequence shown here is derived from an EMBL/GenBank/DDBJ whole genome shotgun (WGS) entry which is preliminary data.</text>
</comment>
<sequence length="105" mass="11898">MHQNVDVNIFPNGKKTDNRNESMWIISKLNHRSNSNYKDSLFGLTLHLCVVKSVVKGYVYCVVVDMVAFILRRNKGVCTNVPTNRVIGFGPKETHSNTAAVFRDK</sequence>
<proteinExistence type="predicted"/>
<accession>A0A9Q0MPU7</accession>
<dbReference type="AlphaFoldDB" id="A0A9Q0MPU7"/>
<keyword evidence="2" id="KW-1185">Reference proteome</keyword>
<name>A0A9Q0MPU7_9DIPT</name>
<evidence type="ECO:0000313" key="2">
    <source>
        <dbReference type="Proteomes" id="UP001151699"/>
    </source>
</evidence>
<dbReference type="EMBL" id="WJQU01000004">
    <property type="protein sequence ID" value="KAJ6634995.1"/>
    <property type="molecule type" value="Genomic_DNA"/>
</dbReference>
<reference evidence="1" key="1">
    <citation type="submission" date="2022-07" db="EMBL/GenBank/DDBJ databases">
        <authorList>
            <person name="Trinca V."/>
            <person name="Uliana J.V.C."/>
            <person name="Torres T.T."/>
            <person name="Ward R.J."/>
            <person name="Monesi N."/>
        </authorList>
    </citation>
    <scope>NUCLEOTIDE SEQUENCE</scope>
    <source>
        <strain evidence="1">HSMRA1968</strain>
        <tissue evidence="1">Whole embryos</tissue>
    </source>
</reference>